<dbReference type="PANTHER" id="PTHR11902">
    <property type="entry name" value="ENOLASE"/>
    <property type="match status" value="1"/>
</dbReference>
<accession>A0A0F9E8N4</accession>
<sequence length="155" mass="16526">SLTSSEMIDLYVGLLEKHPAIRSIEDGLAEDDWESWSQFCKRAGDKCLIVGDDLTVTNTDRVSRAVESGAINALLVKPNQAGTLSQAVEAIKTARAGGCEIVVSHRGGGETNDTFIVDLAIASDAAYIKCGITRGERVAKYNYLMKAAADLGMTS</sequence>
<dbReference type="PANTHER" id="PTHR11902:SF1">
    <property type="entry name" value="ENOLASE"/>
    <property type="match status" value="1"/>
</dbReference>
<gene>
    <name evidence="7" type="ORF">LCGC14_2106360</name>
</gene>
<dbReference type="EMBL" id="LAZR01025941">
    <property type="protein sequence ID" value="KKL70294.1"/>
    <property type="molecule type" value="Genomic_DNA"/>
</dbReference>
<dbReference type="InterPro" id="IPR036849">
    <property type="entry name" value="Enolase-like_C_sf"/>
</dbReference>
<name>A0A0F9E8N4_9ZZZZ</name>
<evidence type="ECO:0000313" key="7">
    <source>
        <dbReference type="EMBL" id="KKL70294.1"/>
    </source>
</evidence>
<dbReference type="GO" id="GO:0006096">
    <property type="term" value="P:glycolytic process"/>
    <property type="evidence" value="ECO:0007669"/>
    <property type="project" value="UniProtKB-UniPathway"/>
</dbReference>
<organism evidence="7">
    <name type="scientific">marine sediment metagenome</name>
    <dbReference type="NCBI Taxonomy" id="412755"/>
    <lineage>
        <taxon>unclassified sequences</taxon>
        <taxon>metagenomes</taxon>
        <taxon>ecological metagenomes</taxon>
    </lineage>
</organism>
<keyword evidence="5" id="KW-0456">Lyase</keyword>
<keyword evidence="4" id="KW-0324">Glycolysis</keyword>
<proteinExistence type="inferred from homology"/>
<feature type="domain" description="Enolase C-terminal TIM barrel" evidence="6">
    <location>
        <begin position="1"/>
        <end position="155"/>
    </location>
</feature>
<dbReference type="SUPFAM" id="SSF51604">
    <property type="entry name" value="Enolase C-terminal domain-like"/>
    <property type="match status" value="1"/>
</dbReference>
<reference evidence="7" key="1">
    <citation type="journal article" date="2015" name="Nature">
        <title>Complex archaea that bridge the gap between prokaryotes and eukaryotes.</title>
        <authorList>
            <person name="Spang A."/>
            <person name="Saw J.H."/>
            <person name="Jorgensen S.L."/>
            <person name="Zaremba-Niedzwiedzka K."/>
            <person name="Martijn J."/>
            <person name="Lind A.E."/>
            <person name="van Eijk R."/>
            <person name="Schleper C."/>
            <person name="Guy L."/>
            <person name="Ettema T.J."/>
        </authorList>
    </citation>
    <scope>NUCLEOTIDE SEQUENCE</scope>
</reference>
<evidence type="ECO:0000256" key="2">
    <source>
        <dbReference type="ARBA" id="ARBA00009604"/>
    </source>
</evidence>
<evidence type="ECO:0000256" key="4">
    <source>
        <dbReference type="ARBA" id="ARBA00023152"/>
    </source>
</evidence>
<dbReference type="SMART" id="SM01192">
    <property type="entry name" value="Enolase_C"/>
    <property type="match status" value="1"/>
</dbReference>
<feature type="non-terminal residue" evidence="7">
    <location>
        <position position="1"/>
    </location>
</feature>
<comment type="pathway">
    <text evidence="1">Carbohydrate degradation; glycolysis; pyruvate from D-glyceraldehyde 3-phosphate: step 4/5.</text>
</comment>
<evidence type="ECO:0000256" key="1">
    <source>
        <dbReference type="ARBA" id="ARBA00005031"/>
    </source>
</evidence>
<dbReference type="Gene3D" id="3.20.20.120">
    <property type="entry name" value="Enolase-like C-terminal domain"/>
    <property type="match status" value="1"/>
</dbReference>
<comment type="caution">
    <text evidence="7">The sequence shown here is derived from an EMBL/GenBank/DDBJ whole genome shotgun (WGS) entry which is preliminary data.</text>
</comment>
<dbReference type="InterPro" id="IPR000941">
    <property type="entry name" value="Enolase"/>
</dbReference>
<dbReference type="GO" id="GO:0000287">
    <property type="term" value="F:magnesium ion binding"/>
    <property type="evidence" value="ECO:0007669"/>
    <property type="project" value="InterPro"/>
</dbReference>
<dbReference type="InterPro" id="IPR020810">
    <property type="entry name" value="Enolase_C"/>
</dbReference>
<dbReference type="GO" id="GO:0000015">
    <property type="term" value="C:phosphopyruvate hydratase complex"/>
    <property type="evidence" value="ECO:0007669"/>
    <property type="project" value="InterPro"/>
</dbReference>
<dbReference type="GO" id="GO:0004634">
    <property type="term" value="F:phosphopyruvate hydratase activity"/>
    <property type="evidence" value="ECO:0007669"/>
    <property type="project" value="UniProtKB-EC"/>
</dbReference>
<evidence type="ECO:0000256" key="3">
    <source>
        <dbReference type="ARBA" id="ARBA00012058"/>
    </source>
</evidence>
<evidence type="ECO:0000256" key="5">
    <source>
        <dbReference type="ARBA" id="ARBA00023239"/>
    </source>
</evidence>
<evidence type="ECO:0000259" key="6">
    <source>
        <dbReference type="SMART" id="SM01192"/>
    </source>
</evidence>
<comment type="similarity">
    <text evidence="2">Belongs to the enolase family.</text>
</comment>
<dbReference type="Pfam" id="PF00113">
    <property type="entry name" value="Enolase_C"/>
    <property type="match status" value="1"/>
</dbReference>
<protein>
    <recommendedName>
        <fullName evidence="3">phosphopyruvate hydratase</fullName>
        <ecNumber evidence="3">4.2.1.11</ecNumber>
    </recommendedName>
</protein>
<dbReference type="EC" id="4.2.1.11" evidence="3"/>
<dbReference type="PRINTS" id="PR00148">
    <property type="entry name" value="ENOLASE"/>
</dbReference>
<dbReference type="AlphaFoldDB" id="A0A0F9E8N4"/>
<dbReference type="UniPathway" id="UPA00109">
    <property type="reaction ID" value="UER00187"/>
</dbReference>